<dbReference type="InterPro" id="IPR000210">
    <property type="entry name" value="BTB/POZ_dom"/>
</dbReference>
<organism evidence="2 6">
    <name type="scientific">Didymodactylos carnosus</name>
    <dbReference type="NCBI Taxonomy" id="1234261"/>
    <lineage>
        <taxon>Eukaryota</taxon>
        <taxon>Metazoa</taxon>
        <taxon>Spiralia</taxon>
        <taxon>Gnathifera</taxon>
        <taxon>Rotifera</taxon>
        <taxon>Eurotatoria</taxon>
        <taxon>Bdelloidea</taxon>
        <taxon>Philodinida</taxon>
        <taxon>Philodinidae</taxon>
        <taxon>Didymodactylos</taxon>
    </lineage>
</organism>
<evidence type="ECO:0000259" key="1">
    <source>
        <dbReference type="PROSITE" id="PS50097"/>
    </source>
</evidence>
<name>A0A815QH95_9BILA</name>
<evidence type="ECO:0000313" key="4">
    <source>
        <dbReference type="EMBL" id="CAF4333530.1"/>
    </source>
</evidence>
<dbReference type="Proteomes" id="UP000682733">
    <property type="component" value="Unassembled WGS sequence"/>
</dbReference>
<dbReference type="EMBL" id="CAJOBC010085623">
    <property type="protein sequence ID" value="CAF4333530.1"/>
    <property type="molecule type" value="Genomic_DNA"/>
</dbReference>
<proteinExistence type="predicted"/>
<dbReference type="SUPFAM" id="SSF54695">
    <property type="entry name" value="POZ domain"/>
    <property type="match status" value="1"/>
</dbReference>
<evidence type="ECO:0000313" key="5">
    <source>
        <dbReference type="EMBL" id="CAF4350502.1"/>
    </source>
</evidence>
<dbReference type="Proteomes" id="UP000681722">
    <property type="component" value="Unassembled WGS sequence"/>
</dbReference>
<dbReference type="CDD" id="cd18186">
    <property type="entry name" value="BTB_POZ_ZBTB_KLHL-like"/>
    <property type="match status" value="1"/>
</dbReference>
<feature type="domain" description="BTB" evidence="1">
    <location>
        <begin position="64"/>
        <end position="142"/>
    </location>
</feature>
<evidence type="ECO:0000313" key="6">
    <source>
        <dbReference type="Proteomes" id="UP000663829"/>
    </source>
</evidence>
<accession>A0A815QH95</accession>
<protein>
    <recommendedName>
        <fullName evidence="1">BTB domain-containing protein</fullName>
    </recommendedName>
</protein>
<gene>
    <name evidence="2" type="ORF">GPM918_LOCUS35196</name>
    <name evidence="3" type="ORF">OVA965_LOCUS39702</name>
    <name evidence="4" type="ORF">SRO942_LOCUS35911</name>
    <name evidence="5" type="ORF">TMI583_LOCUS41049</name>
</gene>
<dbReference type="EMBL" id="CAJNOK010041584">
    <property type="protein sequence ID" value="CAF1559034.1"/>
    <property type="molecule type" value="Genomic_DNA"/>
</dbReference>
<dbReference type="Proteomes" id="UP000677228">
    <property type="component" value="Unassembled WGS sequence"/>
</dbReference>
<dbReference type="EMBL" id="CAJOBA010064167">
    <property type="protein sequence ID" value="CAF4350502.1"/>
    <property type="molecule type" value="Genomic_DNA"/>
</dbReference>
<evidence type="ECO:0000313" key="3">
    <source>
        <dbReference type="EMBL" id="CAF1559034.1"/>
    </source>
</evidence>
<dbReference type="Proteomes" id="UP000663829">
    <property type="component" value="Unassembled WGS sequence"/>
</dbReference>
<keyword evidence="6" id="KW-1185">Reference proteome</keyword>
<dbReference type="AlphaFoldDB" id="A0A815QH95"/>
<dbReference type="PROSITE" id="PS51257">
    <property type="entry name" value="PROKAR_LIPOPROTEIN"/>
    <property type="match status" value="1"/>
</dbReference>
<comment type="caution">
    <text evidence="2">The sequence shown here is derived from an EMBL/GenBank/DDBJ whole genome shotgun (WGS) entry which is preliminary data.</text>
</comment>
<evidence type="ECO:0000313" key="2">
    <source>
        <dbReference type="EMBL" id="CAF1463981.1"/>
    </source>
</evidence>
<dbReference type="Pfam" id="PF00651">
    <property type="entry name" value="BTB"/>
    <property type="match status" value="1"/>
</dbReference>
<dbReference type="EMBL" id="CAJNOQ010020163">
    <property type="protein sequence ID" value="CAF1463981.1"/>
    <property type="molecule type" value="Genomic_DNA"/>
</dbReference>
<dbReference type="PROSITE" id="PS50097">
    <property type="entry name" value="BTB"/>
    <property type="match status" value="1"/>
</dbReference>
<dbReference type="Gene3D" id="3.30.710.10">
    <property type="entry name" value="Potassium Channel Kv1.1, Chain A"/>
    <property type="match status" value="1"/>
</dbReference>
<dbReference type="InterPro" id="IPR011333">
    <property type="entry name" value="SKP1/BTB/POZ_sf"/>
</dbReference>
<reference evidence="2" key="1">
    <citation type="submission" date="2021-02" db="EMBL/GenBank/DDBJ databases">
        <authorList>
            <person name="Nowell W R."/>
        </authorList>
    </citation>
    <scope>NUCLEOTIDE SEQUENCE</scope>
</reference>
<sequence length="186" mass="21677">MTTTIKSTGSLTTTTVSCNPSEVNLKYLMNISKINNNSEIEYDRRMADTLMKSVLELWSTNSHCDLTIYLKQHNLNKIAYKRYRAHRFVLSSVCDSINIVKEERKFSRKKTINYVCYLDYTPNRGLELLLVYLYSSRLVLDIESVSDLLIASNELGVKHVFLRCIQFIWDYIDDLLSIDVTRIKQV</sequence>